<evidence type="ECO:0000256" key="4">
    <source>
        <dbReference type="ARBA" id="ARBA00022448"/>
    </source>
</evidence>
<dbReference type="GO" id="GO:0030139">
    <property type="term" value="C:endocytic vesicle"/>
    <property type="evidence" value="ECO:0007669"/>
    <property type="project" value="TreeGrafter"/>
</dbReference>
<keyword evidence="5" id="KW-0967">Endosome</keyword>
<evidence type="ECO:0000256" key="1">
    <source>
        <dbReference type="ARBA" id="ARBA00004214"/>
    </source>
</evidence>
<evidence type="ECO:0000256" key="6">
    <source>
        <dbReference type="ARBA" id="ARBA00023054"/>
    </source>
</evidence>
<organism evidence="10 11">
    <name type="scientific">Amphibalanus amphitrite</name>
    <name type="common">Striped barnacle</name>
    <name type="synonym">Balanus amphitrite</name>
    <dbReference type="NCBI Taxonomy" id="1232801"/>
    <lineage>
        <taxon>Eukaryota</taxon>
        <taxon>Metazoa</taxon>
        <taxon>Ecdysozoa</taxon>
        <taxon>Arthropoda</taxon>
        <taxon>Crustacea</taxon>
        <taxon>Multicrustacea</taxon>
        <taxon>Cirripedia</taxon>
        <taxon>Thoracica</taxon>
        <taxon>Thoracicalcarea</taxon>
        <taxon>Balanomorpha</taxon>
        <taxon>Balanoidea</taxon>
        <taxon>Balanidae</taxon>
        <taxon>Amphibalaninae</taxon>
        <taxon>Amphibalanus</taxon>
    </lineage>
</organism>
<evidence type="ECO:0000256" key="8">
    <source>
        <dbReference type="SAM" id="MobiDB-lite"/>
    </source>
</evidence>
<keyword evidence="4" id="KW-0813">Transport</keyword>
<dbReference type="AlphaFoldDB" id="A0A6A4VP88"/>
<protein>
    <submittedName>
        <fullName evidence="10">Rab11 family-interacting protein 4</fullName>
    </submittedName>
</protein>
<evidence type="ECO:0000256" key="3">
    <source>
        <dbReference type="ARBA" id="ARBA00004654"/>
    </source>
</evidence>
<dbReference type="EMBL" id="VIIS01001667">
    <property type="protein sequence ID" value="KAF0294709.1"/>
    <property type="molecule type" value="Genomic_DNA"/>
</dbReference>
<dbReference type="OrthoDB" id="418358at2759"/>
<dbReference type="PROSITE" id="PS51511">
    <property type="entry name" value="FIP_RBD"/>
    <property type="match status" value="1"/>
</dbReference>
<dbReference type="PANTHER" id="PTHR15726">
    <property type="entry name" value="RAB11-FAMILY INTERACTING PROTEIN"/>
    <property type="match status" value="1"/>
</dbReference>
<dbReference type="EMBL" id="VIIS01001667">
    <property type="protein sequence ID" value="KAF0294710.1"/>
    <property type="molecule type" value="Genomic_DNA"/>
</dbReference>
<dbReference type="Proteomes" id="UP000440578">
    <property type="component" value="Unassembled WGS sequence"/>
</dbReference>
<name>A0A6A4VP88_AMPAM</name>
<evidence type="ECO:0000256" key="2">
    <source>
        <dbReference type="ARBA" id="ARBA00004626"/>
    </source>
</evidence>
<reference evidence="10 11" key="1">
    <citation type="submission" date="2019-07" db="EMBL/GenBank/DDBJ databases">
        <title>Draft genome assembly of a fouling barnacle, Amphibalanus amphitrite (Darwin, 1854): The first reference genome for Thecostraca.</title>
        <authorList>
            <person name="Kim W."/>
        </authorList>
    </citation>
    <scope>NUCLEOTIDE SEQUENCE [LARGE SCALE GENOMIC DNA]</scope>
    <source>
        <strain evidence="10">SNU_AA5</strain>
        <tissue evidence="10">Soma without cirri and trophi</tissue>
    </source>
</reference>
<accession>A0A6A4VP88</accession>
<dbReference type="GO" id="GO:0030496">
    <property type="term" value="C:midbody"/>
    <property type="evidence" value="ECO:0007669"/>
    <property type="project" value="UniProtKB-SubCell"/>
</dbReference>
<dbReference type="InterPro" id="IPR051977">
    <property type="entry name" value="Rab11-interacting_regulator"/>
</dbReference>
<evidence type="ECO:0000256" key="7">
    <source>
        <dbReference type="ARBA" id="ARBA00023136"/>
    </source>
</evidence>
<dbReference type="GO" id="GO:0055038">
    <property type="term" value="C:recycling endosome membrane"/>
    <property type="evidence" value="ECO:0007669"/>
    <property type="project" value="UniProtKB-SubCell"/>
</dbReference>
<keyword evidence="7" id="KW-0472">Membrane</keyword>
<comment type="subcellular location">
    <subcellularLocation>
        <location evidence="2">Cleavage furrow</location>
    </subcellularLocation>
    <subcellularLocation>
        <location evidence="1">Midbody</location>
    </subcellularLocation>
    <subcellularLocation>
        <location evidence="3">Recycling endosome membrane</location>
        <topology evidence="3">Peripheral membrane protein</topology>
    </subcellularLocation>
</comment>
<evidence type="ECO:0000313" key="10">
    <source>
        <dbReference type="EMBL" id="KAF0294709.1"/>
    </source>
</evidence>
<comment type="caution">
    <text evidence="10">The sequence shown here is derived from an EMBL/GenBank/DDBJ whole genome shotgun (WGS) entry which is preliminary data.</text>
</comment>
<feature type="region of interest" description="Disordered" evidence="8">
    <location>
        <begin position="225"/>
        <end position="277"/>
    </location>
</feature>
<keyword evidence="11" id="KW-1185">Reference proteome</keyword>
<dbReference type="PANTHER" id="PTHR15726:SF7">
    <property type="entry name" value="NUCLEAR FALLOUT, ISOFORM J"/>
    <property type="match status" value="1"/>
</dbReference>
<sequence>MARSCSSVDHPDLDSGLEDDLVSSVGDVRSVSDLELDTAPVTRARRSPPVSPHLKSFLRAMRTPKLCRTAEGGYELAEGGEGKAEEPDLEWEWWEGQCSFLGAGVGEGDVFSWHLDTMEKVHVLERQVTVLAENQNNNDDRYTRSKEENAALQARLIMLEEQELIQRLEREKTLELENQSIRLQSLEKEVRFAETEAARARQQLESVCAERASQEERLAQLTASLETARQESRSAVELERRGREQLEQERAAQSQMMSELSSELADTRQQASLRLKTESDEAGLMRLRQTELEAELRQLRQQNRELQESHDELQAQLLSSGLQEGRQLLESGPKSLALELEDLSGEQLKKSLLEQQEVNKQLRAYIDGILLNIVENHPQLLEVKQHP</sequence>
<proteinExistence type="predicted"/>
<dbReference type="Pfam" id="PF09457">
    <property type="entry name" value="RBD-FIP"/>
    <property type="match status" value="1"/>
</dbReference>
<feature type="compositionally biased region" description="Basic and acidic residues" evidence="8">
    <location>
        <begin position="228"/>
        <end position="250"/>
    </location>
</feature>
<evidence type="ECO:0000313" key="11">
    <source>
        <dbReference type="Proteomes" id="UP000440578"/>
    </source>
</evidence>
<feature type="domain" description="FIP-RBD" evidence="9">
    <location>
        <begin position="322"/>
        <end position="384"/>
    </location>
</feature>
<dbReference type="InterPro" id="IPR037245">
    <property type="entry name" value="FIP-RBD_C_sf"/>
</dbReference>
<keyword evidence="6" id="KW-0175">Coiled coil</keyword>
<dbReference type="SUPFAM" id="SSF144270">
    <property type="entry name" value="Eferin C-derminal domain-like"/>
    <property type="match status" value="1"/>
</dbReference>
<dbReference type="GO" id="GO:0032465">
    <property type="term" value="P:regulation of cytokinesis"/>
    <property type="evidence" value="ECO:0007669"/>
    <property type="project" value="TreeGrafter"/>
</dbReference>
<dbReference type="GO" id="GO:0032456">
    <property type="term" value="P:endocytic recycling"/>
    <property type="evidence" value="ECO:0007669"/>
    <property type="project" value="TreeGrafter"/>
</dbReference>
<dbReference type="GO" id="GO:0032154">
    <property type="term" value="C:cleavage furrow"/>
    <property type="evidence" value="ECO:0007669"/>
    <property type="project" value="UniProtKB-SubCell"/>
</dbReference>
<dbReference type="Gene3D" id="1.20.5.2440">
    <property type="match status" value="1"/>
</dbReference>
<evidence type="ECO:0000259" key="9">
    <source>
        <dbReference type="PROSITE" id="PS51511"/>
    </source>
</evidence>
<dbReference type="InterPro" id="IPR019018">
    <property type="entry name" value="Rab-bd_FIP-RBD"/>
</dbReference>
<gene>
    <name evidence="10" type="ORF">FJT64_007635</name>
</gene>
<evidence type="ECO:0000256" key="5">
    <source>
        <dbReference type="ARBA" id="ARBA00022753"/>
    </source>
</evidence>